<accession>A0AAD5JRI0</accession>
<sequence length="145" mass="16559">MPIEITISIKSHGCCHSNSSIGFISILDLRAHVLRMKCHFSKAIYDFKEIIRYAPIQAIGYLRLGQLFSMQEKQSTVIPIYEETLTKGQRCLAYTEPIQGKQSVNYQVSEKLENCEPSVINAVDEVCNEIYKYLHIIHPTAEYSS</sequence>
<dbReference type="Proteomes" id="UP001209540">
    <property type="component" value="Unassembled WGS sequence"/>
</dbReference>
<dbReference type="InterPro" id="IPR011990">
    <property type="entry name" value="TPR-like_helical_dom_sf"/>
</dbReference>
<evidence type="ECO:0000313" key="2">
    <source>
        <dbReference type="Proteomes" id="UP001209540"/>
    </source>
</evidence>
<keyword evidence="2" id="KW-1185">Reference proteome</keyword>
<organism evidence="1 2">
    <name type="scientific">Phascolomyces articulosus</name>
    <dbReference type="NCBI Taxonomy" id="60185"/>
    <lineage>
        <taxon>Eukaryota</taxon>
        <taxon>Fungi</taxon>
        <taxon>Fungi incertae sedis</taxon>
        <taxon>Mucoromycota</taxon>
        <taxon>Mucoromycotina</taxon>
        <taxon>Mucoromycetes</taxon>
        <taxon>Mucorales</taxon>
        <taxon>Lichtheimiaceae</taxon>
        <taxon>Phascolomyces</taxon>
    </lineage>
</organism>
<reference evidence="1" key="2">
    <citation type="submission" date="2023-02" db="EMBL/GenBank/DDBJ databases">
        <authorList>
            <consortium name="DOE Joint Genome Institute"/>
            <person name="Mondo S.J."/>
            <person name="Chang Y."/>
            <person name="Wang Y."/>
            <person name="Ahrendt S."/>
            <person name="Andreopoulos W."/>
            <person name="Barry K."/>
            <person name="Beard J."/>
            <person name="Benny G.L."/>
            <person name="Blankenship S."/>
            <person name="Bonito G."/>
            <person name="Cuomo C."/>
            <person name="Desiro A."/>
            <person name="Gervers K.A."/>
            <person name="Hundley H."/>
            <person name="Kuo A."/>
            <person name="LaButti K."/>
            <person name="Lang B.F."/>
            <person name="Lipzen A."/>
            <person name="O'Donnell K."/>
            <person name="Pangilinan J."/>
            <person name="Reynolds N."/>
            <person name="Sandor L."/>
            <person name="Smith M.W."/>
            <person name="Tsang A."/>
            <person name="Grigoriev I.V."/>
            <person name="Stajich J.E."/>
            <person name="Spatafora J.W."/>
        </authorList>
    </citation>
    <scope>NUCLEOTIDE SEQUENCE</scope>
    <source>
        <strain evidence="1">RSA 2281</strain>
    </source>
</reference>
<dbReference type="SUPFAM" id="SSF48452">
    <property type="entry name" value="TPR-like"/>
    <property type="match status" value="1"/>
</dbReference>
<dbReference type="AlphaFoldDB" id="A0AAD5JRI0"/>
<protein>
    <submittedName>
        <fullName evidence="1">Uncharacterized protein</fullName>
    </submittedName>
</protein>
<proteinExistence type="predicted"/>
<evidence type="ECO:0000313" key="1">
    <source>
        <dbReference type="EMBL" id="KAI9250439.1"/>
    </source>
</evidence>
<name>A0AAD5JRI0_9FUNG</name>
<comment type="caution">
    <text evidence="1">The sequence shown here is derived from an EMBL/GenBank/DDBJ whole genome shotgun (WGS) entry which is preliminary data.</text>
</comment>
<gene>
    <name evidence="1" type="ORF">BDA99DRAFT_541694</name>
</gene>
<reference evidence="1" key="1">
    <citation type="journal article" date="2022" name="IScience">
        <title>Evolution of zygomycete secretomes and the origins of terrestrial fungal ecologies.</title>
        <authorList>
            <person name="Chang Y."/>
            <person name="Wang Y."/>
            <person name="Mondo S."/>
            <person name="Ahrendt S."/>
            <person name="Andreopoulos W."/>
            <person name="Barry K."/>
            <person name="Beard J."/>
            <person name="Benny G.L."/>
            <person name="Blankenship S."/>
            <person name="Bonito G."/>
            <person name="Cuomo C."/>
            <person name="Desiro A."/>
            <person name="Gervers K.A."/>
            <person name="Hundley H."/>
            <person name="Kuo A."/>
            <person name="LaButti K."/>
            <person name="Lang B.F."/>
            <person name="Lipzen A."/>
            <person name="O'Donnell K."/>
            <person name="Pangilinan J."/>
            <person name="Reynolds N."/>
            <person name="Sandor L."/>
            <person name="Smith M.E."/>
            <person name="Tsang A."/>
            <person name="Grigoriev I.V."/>
            <person name="Stajich J.E."/>
            <person name="Spatafora J.W."/>
        </authorList>
    </citation>
    <scope>NUCLEOTIDE SEQUENCE</scope>
    <source>
        <strain evidence="1">RSA 2281</strain>
    </source>
</reference>
<dbReference type="EMBL" id="JAIXMP010000032">
    <property type="protein sequence ID" value="KAI9250439.1"/>
    <property type="molecule type" value="Genomic_DNA"/>
</dbReference>